<protein>
    <submittedName>
        <fullName evidence="2">Uncharacterized protein</fullName>
    </submittedName>
</protein>
<keyword evidence="3" id="KW-1185">Reference proteome</keyword>
<sequence>MENVKFALKSTVQALDPACGIWLTGKITNLKEGEVLIKWKNYNTSDWIKESLVRFPLTKRKCQINLGDWKRLRPALYQKGEVVTIKKADGTSGENVVIEENDPFGCVMQGSNRKLKYEWLREAPEDVSVPVQVAAIQTPNPPRPPFQETVGSQKTAGPDVQRSPRATRTAPTASDIENQTPHNMETNAGNITQHRGHQRKRKRHS</sequence>
<dbReference type="EMBL" id="MRZV01000442">
    <property type="protein sequence ID" value="PIK49907.1"/>
    <property type="molecule type" value="Genomic_DNA"/>
</dbReference>
<feature type="compositionally biased region" description="Basic residues" evidence="1">
    <location>
        <begin position="194"/>
        <end position="205"/>
    </location>
</feature>
<name>A0A2G8KPL0_STIJA</name>
<evidence type="ECO:0000313" key="3">
    <source>
        <dbReference type="Proteomes" id="UP000230750"/>
    </source>
</evidence>
<dbReference type="Proteomes" id="UP000230750">
    <property type="component" value="Unassembled WGS sequence"/>
</dbReference>
<proteinExistence type="predicted"/>
<dbReference type="AlphaFoldDB" id="A0A2G8KPL0"/>
<evidence type="ECO:0000313" key="2">
    <source>
        <dbReference type="EMBL" id="PIK49907.1"/>
    </source>
</evidence>
<gene>
    <name evidence="2" type="ORF">BSL78_13229</name>
</gene>
<comment type="caution">
    <text evidence="2">The sequence shown here is derived from an EMBL/GenBank/DDBJ whole genome shotgun (WGS) entry which is preliminary data.</text>
</comment>
<feature type="compositionally biased region" description="Polar residues" evidence="1">
    <location>
        <begin position="164"/>
        <end position="192"/>
    </location>
</feature>
<dbReference type="OrthoDB" id="10070150at2759"/>
<feature type="region of interest" description="Disordered" evidence="1">
    <location>
        <begin position="136"/>
        <end position="205"/>
    </location>
</feature>
<accession>A0A2G8KPL0</accession>
<reference evidence="2 3" key="1">
    <citation type="journal article" date="2017" name="PLoS Biol.">
        <title>The sea cucumber genome provides insights into morphological evolution and visceral regeneration.</title>
        <authorList>
            <person name="Zhang X."/>
            <person name="Sun L."/>
            <person name="Yuan J."/>
            <person name="Sun Y."/>
            <person name="Gao Y."/>
            <person name="Zhang L."/>
            <person name="Li S."/>
            <person name="Dai H."/>
            <person name="Hamel J.F."/>
            <person name="Liu C."/>
            <person name="Yu Y."/>
            <person name="Liu S."/>
            <person name="Lin W."/>
            <person name="Guo K."/>
            <person name="Jin S."/>
            <person name="Xu P."/>
            <person name="Storey K.B."/>
            <person name="Huan P."/>
            <person name="Zhang T."/>
            <person name="Zhou Y."/>
            <person name="Zhang J."/>
            <person name="Lin C."/>
            <person name="Li X."/>
            <person name="Xing L."/>
            <person name="Huo D."/>
            <person name="Sun M."/>
            <person name="Wang L."/>
            <person name="Mercier A."/>
            <person name="Li F."/>
            <person name="Yang H."/>
            <person name="Xiang J."/>
        </authorList>
    </citation>
    <scope>NUCLEOTIDE SEQUENCE [LARGE SCALE GENOMIC DNA]</scope>
    <source>
        <strain evidence="2">Shaxun</strain>
        <tissue evidence="2">Muscle</tissue>
    </source>
</reference>
<evidence type="ECO:0000256" key="1">
    <source>
        <dbReference type="SAM" id="MobiDB-lite"/>
    </source>
</evidence>
<organism evidence="2 3">
    <name type="scientific">Stichopus japonicus</name>
    <name type="common">Sea cucumber</name>
    <dbReference type="NCBI Taxonomy" id="307972"/>
    <lineage>
        <taxon>Eukaryota</taxon>
        <taxon>Metazoa</taxon>
        <taxon>Echinodermata</taxon>
        <taxon>Eleutherozoa</taxon>
        <taxon>Echinozoa</taxon>
        <taxon>Holothuroidea</taxon>
        <taxon>Aspidochirotacea</taxon>
        <taxon>Aspidochirotida</taxon>
        <taxon>Stichopodidae</taxon>
        <taxon>Apostichopus</taxon>
    </lineage>
</organism>